<proteinExistence type="predicted"/>
<dbReference type="STRING" id="988821.SAMN05421867_11921"/>
<reference evidence="1 2" key="1">
    <citation type="submission" date="2016-10" db="EMBL/GenBank/DDBJ databases">
        <authorList>
            <person name="de Groot N.N."/>
        </authorList>
    </citation>
    <scope>NUCLEOTIDE SEQUENCE [LARGE SCALE GENOMIC DNA]</scope>
    <source>
        <strain evidence="1 2">CGMCC 4.6945</strain>
    </source>
</reference>
<dbReference type="AlphaFoldDB" id="A0A1I1ANU4"/>
<protein>
    <submittedName>
        <fullName evidence="1">NAD(P)H dehydrogenase (Quinone)</fullName>
    </submittedName>
</protein>
<evidence type="ECO:0000313" key="1">
    <source>
        <dbReference type="EMBL" id="SFB38118.1"/>
    </source>
</evidence>
<dbReference type="Proteomes" id="UP000199012">
    <property type="component" value="Unassembled WGS sequence"/>
</dbReference>
<evidence type="ECO:0000313" key="2">
    <source>
        <dbReference type="Proteomes" id="UP000199012"/>
    </source>
</evidence>
<keyword evidence="2" id="KW-1185">Reference proteome</keyword>
<dbReference type="EMBL" id="FOKA01000019">
    <property type="protein sequence ID" value="SFB38118.1"/>
    <property type="molecule type" value="Genomic_DNA"/>
</dbReference>
<accession>A0A1I1ANU4</accession>
<sequence length="48" mass="4857">MGAEPGRIVAVRTLIVTAHPDPASLTHHVAARLAEHLGPAGTATAHLA</sequence>
<organism evidence="1 2">
    <name type="scientific">Cellulomonas marina</name>
    <dbReference type="NCBI Taxonomy" id="988821"/>
    <lineage>
        <taxon>Bacteria</taxon>
        <taxon>Bacillati</taxon>
        <taxon>Actinomycetota</taxon>
        <taxon>Actinomycetes</taxon>
        <taxon>Micrococcales</taxon>
        <taxon>Cellulomonadaceae</taxon>
        <taxon>Cellulomonas</taxon>
    </lineage>
</organism>
<gene>
    <name evidence="1" type="ORF">SAMN05421867_11921</name>
</gene>
<name>A0A1I1ANU4_9CELL</name>